<sequence length="115" mass="13578">MQNSRVIRRVNAGLSRCLSHHRRLCREIDKLDRLLFNDEFLQDPRTLWLLQTSQKESLNVDLADSSESEFKSFKCRCPNRKVKQIPVIGSLDEPEDCYQPSPARLSRPRPRPMRR</sequence>
<protein>
    <submittedName>
        <fullName evidence="3">Uncharacterized protein isoform X1</fullName>
    </submittedName>
</protein>
<gene>
    <name evidence="3" type="primary">LOC108083387</name>
</gene>
<name>A0A6P4J159_DROKI</name>
<keyword evidence="2" id="KW-1185">Reference proteome</keyword>
<dbReference type="OrthoDB" id="7864976at2759"/>
<dbReference type="RefSeq" id="XP_017034625.1">
    <property type="nucleotide sequence ID" value="XM_017179136.3"/>
</dbReference>
<feature type="compositionally biased region" description="Basic residues" evidence="1">
    <location>
        <begin position="106"/>
        <end position="115"/>
    </location>
</feature>
<dbReference type="AlphaFoldDB" id="A0A6P4J159"/>
<evidence type="ECO:0000256" key="1">
    <source>
        <dbReference type="SAM" id="MobiDB-lite"/>
    </source>
</evidence>
<feature type="region of interest" description="Disordered" evidence="1">
    <location>
        <begin position="91"/>
        <end position="115"/>
    </location>
</feature>
<dbReference type="Proteomes" id="UP001652661">
    <property type="component" value="Chromosome X"/>
</dbReference>
<evidence type="ECO:0000313" key="2">
    <source>
        <dbReference type="Proteomes" id="UP001652661"/>
    </source>
</evidence>
<reference evidence="3" key="1">
    <citation type="submission" date="2025-08" db="UniProtKB">
        <authorList>
            <consortium name="RefSeq"/>
        </authorList>
    </citation>
    <scope>IDENTIFICATION</scope>
    <source>
        <strain evidence="3">14028-0561.14</strain>
        <tissue evidence="3">Whole fly</tissue>
    </source>
</reference>
<organism evidence="2 3">
    <name type="scientific">Drosophila kikkawai</name>
    <name type="common">Fruit fly</name>
    <dbReference type="NCBI Taxonomy" id="30033"/>
    <lineage>
        <taxon>Eukaryota</taxon>
        <taxon>Metazoa</taxon>
        <taxon>Ecdysozoa</taxon>
        <taxon>Arthropoda</taxon>
        <taxon>Hexapoda</taxon>
        <taxon>Insecta</taxon>
        <taxon>Pterygota</taxon>
        <taxon>Neoptera</taxon>
        <taxon>Endopterygota</taxon>
        <taxon>Diptera</taxon>
        <taxon>Brachycera</taxon>
        <taxon>Muscomorpha</taxon>
        <taxon>Ephydroidea</taxon>
        <taxon>Drosophilidae</taxon>
        <taxon>Drosophila</taxon>
        <taxon>Sophophora</taxon>
    </lineage>
</organism>
<evidence type="ECO:0000313" key="3">
    <source>
        <dbReference type="RefSeq" id="XP_017034625.1"/>
    </source>
</evidence>
<dbReference type="GeneID" id="108083387"/>
<accession>A0A6P4J159</accession>
<proteinExistence type="predicted"/>